<dbReference type="Gene3D" id="3.40.50.620">
    <property type="entry name" value="HUPs"/>
    <property type="match status" value="1"/>
</dbReference>
<keyword evidence="3 6" id="KW-0547">Nucleotide-binding</keyword>
<dbReference type="EC" id="6.3.4.19" evidence="6"/>
<comment type="function">
    <text evidence="6">Ligates lysine onto the cytidine present at position 34 of the AUA codon-specific tRNA(Ile) that contains the anticodon CAU, in an ATP-dependent manner. Cytidine is converted to lysidine, thus changing the amino acid specificity of the tRNA from methionine to isoleucine.</text>
</comment>
<dbReference type="Pfam" id="PF01171">
    <property type="entry name" value="ATP_bind_3"/>
    <property type="match status" value="1"/>
</dbReference>
<dbReference type="InterPro" id="IPR012094">
    <property type="entry name" value="tRNA_Ile_lys_synt"/>
</dbReference>
<dbReference type="HAMAP" id="MF_01161">
    <property type="entry name" value="tRNA_Ile_lys_synt"/>
    <property type="match status" value="1"/>
</dbReference>
<evidence type="ECO:0000256" key="2">
    <source>
        <dbReference type="ARBA" id="ARBA00022694"/>
    </source>
</evidence>
<evidence type="ECO:0000313" key="9">
    <source>
        <dbReference type="Proteomes" id="UP000516446"/>
    </source>
</evidence>
<keyword evidence="4 6" id="KW-0067">ATP-binding</keyword>
<comment type="similarity">
    <text evidence="6">Belongs to the tRNA(Ile)-lysidine synthase family.</text>
</comment>
<comment type="catalytic activity">
    <reaction evidence="5 6">
        <text>cytidine(34) in tRNA(Ile2) + L-lysine + ATP = lysidine(34) in tRNA(Ile2) + AMP + diphosphate + H(+)</text>
        <dbReference type="Rhea" id="RHEA:43744"/>
        <dbReference type="Rhea" id="RHEA-COMP:10625"/>
        <dbReference type="Rhea" id="RHEA-COMP:10670"/>
        <dbReference type="ChEBI" id="CHEBI:15378"/>
        <dbReference type="ChEBI" id="CHEBI:30616"/>
        <dbReference type="ChEBI" id="CHEBI:32551"/>
        <dbReference type="ChEBI" id="CHEBI:33019"/>
        <dbReference type="ChEBI" id="CHEBI:82748"/>
        <dbReference type="ChEBI" id="CHEBI:83665"/>
        <dbReference type="ChEBI" id="CHEBI:456215"/>
        <dbReference type="EC" id="6.3.4.19"/>
    </reaction>
</comment>
<dbReference type="Proteomes" id="UP000516446">
    <property type="component" value="Chromosome"/>
</dbReference>
<reference evidence="8 9" key="1">
    <citation type="submission" date="2019-08" db="EMBL/GenBank/DDBJ databases">
        <authorList>
            <person name="Chang H.C."/>
            <person name="Mun S.Y."/>
        </authorList>
    </citation>
    <scope>NUCLEOTIDE SEQUENCE [LARGE SCALE GENOMIC DNA]</scope>
    <source>
        <strain evidence="8 9">SK</strain>
    </source>
</reference>
<proteinExistence type="inferred from homology"/>
<dbReference type="PANTHER" id="PTHR43033:SF1">
    <property type="entry name" value="TRNA(ILE)-LYSIDINE SYNTHASE-RELATED"/>
    <property type="match status" value="1"/>
</dbReference>
<keyword evidence="9" id="KW-1185">Reference proteome</keyword>
<dbReference type="InterPro" id="IPR012795">
    <property type="entry name" value="tRNA_Ile_lys_synt_N"/>
</dbReference>
<dbReference type="GO" id="GO:0005737">
    <property type="term" value="C:cytoplasm"/>
    <property type="evidence" value="ECO:0007669"/>
    <property type="project" value="UniProtKB-SubCell"/>
</dbReference>
<keyword evidence="2 6" id="KW-0819">tRNA processing</keyword>
<evidence type="ECO:0000313" key="8">
    <source>
        <dbReference type="EMBL" id="QNT64525.1"/>
    </source>
</evidence>
<gene>
    <name evidence="6 8" type="primary">tilS</name>
    <name evidence="8" type="ORF">FY536_04220</name>
</gene>
<dbReference type="GO" id="GO:0006400">
    <property type="term" value="P:tRNA modification"/>
    <property type="evidence" value="ECO:0007669"/>
    <property type="project" value="UniProtKB-UniRule"/>
</dbReference>
<dbReference type="GO" id="GO:0005524">
    <property type="term" value="F:ATP binding"/>
    <property type="evidence" value="ECO:0007669"/>
    <property type="project" value="UniProtKB-UniRule"/>
</dbReference>
<feature type="binding site" evidence="6">
    <location>
        <begin position="32"/>
        <end position="37"/>
    </location>
    <ligand>
        <name>ATP</name>
        <dbReference type="ChEBI" id="CHEBI:30616"/>
    </ligand>
</feature>
<dbReference type="RefSeq" id="WP_006844853.1">
    <property type="nucleotide sequence ID" value="NZ_CP026847.1"/>
</dbReference>
<keyword evidence="6" id="KW-0963">Cytoplasm</keyword>
<keyword evidence="1 6" id="KW-0436">Ligase</keyword>
<dbReference type="InterPro" id="IPR011063">
    <property type="entry name" value="TilS/TtcA_N"/>
</dbReference>
<evidence type="ECO:0000256" key="3">
    <source>
        <dbReference type="ARBA" id="ARBA00022741"/>
    </source>
</evidence>
<dbReference type="GO" id="GO:0032267">
    <property type="term" value="F:tRNA(Ile)-lysidine synthase activity"/>
    <property type="evidence" value="ECO:0007669"/>
    <property type="project" value="UniProtKB-EC"/>
</dbReference>
<evidence type="ECO:0000256" key="6">
    <source>
        <dbReference type="HAMAP-Rule" id="MF_01161"/>
    </source>
</evidence>
<comment type="subcellular location">
    <subcellularLocation>
        <location evidence="6">Cytoplasm</location>
    </subcellularLocation>
</comment>
<dbReference type="CDD" id="cd01992">
    <property type="entry name" value="TilS_N"/>
    <property type="match status" value="1"/>
</dbReference>
<accession>A0A7H1MM39</accession>
<name>A0A7H1MM39_9LACO</name>
<feature type="domain" description="tRNA(Ile)-lysidine/2-thiocytidine synthase N-terminal" evidence="7">
    <location>
        <begin position="26"/>
        <end position="211"/>
    </location>
</feature>
<dbReference type="AlphaFoldDB" id="A0A7H1MM39"/>
<evidence type="ECO:0000256" key="4">
    <source>
        <dbReference type="ARBA" id="ARBA00022840"/>
    </source>
</evidence>
<dbReference type="EMBL" id="CP043431">
    <property type="protein sequence ID" value="QNT64525.1"/>
    <property type="molecule type" value="Genomic_DNA"/>
</dbReference>
<sequence>MVQPKTMKMQLIKKLQAAELFNSSEHVVVALSGGFDSLHLATWLTDGSLPLTMQPKVSVIYINHQLRADAAEEEAFVREWLDQNKERFVHTAIQRMDWAEIPQHGIEEQARERRYVLLKQQALKWDTNIIVTAHHQDDQVETMLFKLLRGSHLQQLMGMSMRQIRDGLDLRRPFLGLSKAELPKLVEKPILKVIEDSSNYDQTYARNRLRQSIIPELKQINHKFAPHLLKTMDQLGTLLKLADPILDAQAHEIEMGTFDWQAIEADVQILVLQKWINQQQEYEIKDQQLYQIIKLMQNPNVNRGSVQISHDLQAVRDKRQLTLQKVINQSVLIDNS</sequence>
<comment type="domain">
    <text evidence="6">The N-terminal region contains the highly conserved SGGXDS motif, predicted to be a P-loop motif involved in ATP binding.</text>
</comment>
<organism evidence="8 9">
    <name type="scientific">Weissella koreensis</name>
    <dbReference type="NCBI Taxonomy" id="165096"/>
    <lineage>
        <taxon>Bacteria</taxon>
        <taxon>Bacillati</taxon>
        <taxon>Bacillota</taxon>
        <taxon>Bacilli</taxon>
        <taxon>Lactobacillales</taxon>
        <taxon>Lactobacillaceae</taxon>
        <taxon>Weissella</taxon>
    </lineage>
</organism>
<evidence type="ECO:0000256" key="5">
    <source>
        <dbReference type="ARBA" id="ARBA00048539"/>
    </source>
</evidence>
<dbReference type="NCBIfam" id="TIGR02432">
    <property type="entry name" value="lysidine_TilS_N"/>
    <property type="match status" value="1"/>
</dbReference>
<evidence type="ECO:0000256" key="1">
    <source>
        <dbReference type="ARBA" id="ARBA00022598"/>
    </source>
</evidence>
<dbReference type="InterPro" id="IPR014729">
    <property type="entry name" value="Rossmann-like_a/b/a_fold"/>
</dbReference>
<evidence type="ECO:0000259" key="7">
    <source>
        <dbReference type="Pfam" id="PF01171"/>
    </source>
</evidence>
<dbReference type="SUPFAM" id="SSF52402">
    <property type="entry name" value="Adenine nucleotide alpha hydrolases-like"/>
    <property type="match status" value="1"/>
</dbReference>
<dbReference type="PANTHER" id="PTHR43033">
    <property type="entry name" value="TRNA(ILE)-LYSIDINE SYNTHASE-RELATED"/>
    <property type="match status" value="1"/>
</dbReference>
<protein>
    <recommendedName>
        <fullName evidence="6">tRNA(Ile)-lysidine synthase</fullName>
        <ecNumber evidence="6">6.3.4.19</ecNumber>
    </recommendedName>
    <alternativeName>
        <fullName evidence="6">tRNA(Ile)-2-lysyl-cytidine synthase</fullName>
    </alternativeName>
    <alternativeName>
        <fullName evidence="6">tRNA(Ile)-lysidine synthetase</fullName>
    </alternativeName>
</protein>